<reference evidence="2" key="1">
    <citation type="submission" date="2019-07" db="EMBL/GenBank/DDBJ databases">
        <authorList>
            <person name="Dittberner H."/>
        </authorList>
    </citation>
    <scope>NUCLEOTIDE SEQUENCE [LARGE SCALE GENOMIC DNA]</scope>
</reference>
<dbReference type="OrthoDB" id="192247at2759"/>
<comment type="caution">
    <text evidence="2">The sequence shown here is derived from an EMBL/GenBank/DDBJ whole genome shotgun (WGS) entry which is preliminary data.</text>
</comment>
<dbReference type="PANTHER" id="PTHR46162">
    <property type="entry name" value="TRAF-LIKE FAMILY PROTEIN"/>
    <property type="match status" value="1"/>
</dbReference>
<organism evidence="2 3">
    <name type="scientific">Arabis nemorensis</name>
    <dbReference type="NCBI Taxonomy" id="586526"/>
    <lineage>
        <taxon>Eukaryota</taxon>
        <taxon>Viridiplantae</taxon>
        <taxon>Streptophyta</taxon>
        <taxon>Embryophyta</taxon>
        <taxon>Tracheophyta</taxon>
        <taxon>Spermatophyta</taxon>
        <taxon>Magnoliopsida</taxon>
        <taxon>eudicotyledons</taxon>
        <taxon>Gunneridae</taxon>
        <taxon>Pentapetalae</taxon>
        <taxon>rosids</taxon>
        <taxon>malvids</taxon>
        <taxon>Brassicales</taxon>
        <taxon>Brassicaceae</taxon>
        <taxon>Arabideae</taxon>
        <taxon>Arabis</taxon>
    </lineage>
</organism>
<protein>
    <recommendedName>
        <fullName evidence="1">MATH domain-containing protein</fullName>
    </recommendedName>
</protein>
<dbReference type="PROSITE" id="PS50144">
    <property type="entry name" value="MATH"/>
    <property type="match status" value="2"/>
</dbReference>
<dbReference type="InterPro" id="IPR008974">
    <property type="entry name" value="TRAF-like"/>
</dbReference>
<proteinExistence type="predicted"/>
<evidence type="ECO:0000313" key="3">
    <source>
        <dbReference type="Proteomes" id="UP000489600"/>
    </source>
</evidence>
<feature type="domain" description="MATH" evidence="1">
    <location>
        <begin position="159"/>
        <end position="286"/>
    </location>
</feature>
<dbReference type="Proteomes" id="UP000489600">
    <property type="component" value="Unassembled WGS sequence"/>
</dbReference>
<evidence type="ECO:0000313" key="2">
    <source>
        <dbReference type="EMBL" id="VVA98801.1"/>
    </source>
</evidence>
<dbReference type="InterPro" id="IPR002083">
    <property type="entry name" value="MATH/TRAF_dom"/>
</dbReference>
<accession>A0A565BBV3</accession>
<dbReference type="SMART" id="SM00061">
    <property type="entry name" value="MATH"/>
    <property type="match status" value="1"/>
</dbReference>
<evidence type="ECO:0000259" key="1">
    <source>
        <dbReference type="PROSITE" id="PS50144"/>
    </source>
</evidence>
<dbReference type="SUPFAM" id="SSF49599">
    <property type="entry name" value="TRAF domain-like"/>
    <property type="match status" value="2"/>
</dbReference>
<dbReference type="PANTHER" id="PTHR46162:SF5">
    <property type="entry name" value="T23K8.6-RELATED"/>
    <property type="match status" value="1"/>
</dbReference>
<dbReference type="CDD" id="cd00121">
    <property type="entry name" value="MATH"/>
    <property type="match status" value="2"/>
</dbReference>
<dbReference type="Pfam" id="PF22486">
    <property type="entry name" value="MATH_2"/>
    <property type="match status" value="2"/>
</dbReference>
<name>A0A565BBV3_9BRAS</name>
<dbReference type="EMBL" id="CABITT030000003">
    <property type="protein sequence ID" value="VVA98801.1"/>
    <property type="molecule type" value="Genomic_DNA"/>
</dbReference>
<feature type="domain" description="MATH" evidence="1">
    <location>
        <begin position="19"/>
        <end position="139"/>
    </location>
</feature>
<gene>
    <name evidence="2" type="ORF">ANE_LOCUS9246</name>
</gene>
<dbReference type="Gene3D" id="2.60.210.10">
    <property type="entry name" value="Apoptosis, Tumor Necrosis Factor Receptor Associated Protein 2, Chain A"/>
    <property type="match status" value="2"/>
</dbReference>
<sequence length="298" mass="34222">MGSYVAHSTIVKNWREHPPSSYSLKIDKLSQFNLNKYESRRFLSGGYNWRLAIFPKGNKADNGSGFISMYVEIDSTNLVSRPPTEVFAYLTFLVYSKKENKYLSIHVWGLSQVLPCDTFNDPKKGFIFDGEQCEFGVDVMVVSPFTKWEVASFNKTFDYPKFSWSVKNFSELNEKSYFSNRFSMGGRKWTLRLYPKGEKAAGGKWLSFYLKLDYDETLTADEKIYVRAHLRVRDPQGSNDITDTSTLTIGNRSRGGGWGIIRFLSLAKLRRAYLDNDDSLNVEAEFEVVSETKYSPVV</sequence>
<dbReference type="AlphaFoldDB" id="A0A565BBV3"/>
<keyword evidence="3" id="KW-1185">Reference proteome</keyword>